<comment type="similarity">
    <text evidence="6">Belongs to the binding-protein-dependent transport system permease family.</text>
</comment>
<dbReference type="RefSeq" id="WP_091680992.1">
    <property type="nucleotide sequence ID" value="NZ_FOSN01000006.1"/>
</dbReference>
<feature type="transmembrane region" description="Helical" evidence="6">
    <location>
        <begin position="14"/>
        <end position="32"/>
    </location>
</feature>
<evidence type="ECO:0000313" key="8">
    <source>
        <dbReference type="EMBL" id="SFK32930.1"/>
    </source>
</evidence>
<feature type="transmembrane region" description="Helical" evidence="6">
    <location>
        <begin position="252"/>
        <end position="275"/>
    </location>
</feature>
<keyword evidence="3 6" id="KW-0812">Transmembrane</keyword>
<comment type="subcellular location">
    <subcellularLocation>
        <location evidence="1 6">Cell membrane</location>
        <topology evidence="1 6">Multi-pass membrane protein</topology>
    </subcellularLocation>
</comment>
<feature type="transmembrane region" description="Helical" evidence="6">
    <location>
        <begin position="82"/>
        <end position="105"/>
    </location>
</feature>
<keyword evidence="5 6" id="KW-0472">Membrane</keyword>
<feature type="transmembrane region" description="Helical" evidence="6">
    <location>
        <begin position="331"/>
        <end position="354"/>
    </location>
</feature>
<evidence type="ECO:0000313" key="9">
    <source>
        <dbReference type="Proteomes" id="UP000198755"/>
    </source>
</evidence>
<evidence type="ECO:0000259" key="7">
    <source>
        <dbReference type="PROSITE" id="PS50928"/>
    </source>
</evidence>
<evidence type="ECO:0000256" key="2">
    <source>
        <dbReference type="ARBA" id="ARBA00022448"/>
    </source>
</evidence>
<dbReference type="PANTHER" id="PTHR30177">
    <property type="entry name" value="GLYCINE BETAINE/L-PROLINE TRANSPORT SYSTEM PERMEASE PROTEIN PROW"/>
    <property type="match status" value="1"/>
</dbReference>
<dbReference type="SUPFAM" id="SSF161098">
    <property type="entry name" value="MetI-like"/>
    <property type="match status" value="1"/>
</dbReference>
<dbReference type="EMBL" id="FOSN01000006">
    <property type="protein sequence ID" value="SFK32930.1"/>
    <property type="molecule type" value="Genomic_DNA"/>
</dbReference>
<dbReference type="OrthoDB" id="9801163at2"/>
<dbReference type="PROSITE" id="PS50928">
    <property type="entry name" value="ABC_TM1"/>
    <property type="match status" value="1"/>
</dbReference>
<evidence type="ECO:0000256" key="5">
    <source>
        <dbReference type="ARBA" id="ARBA00023136"/>
    </source>
</evidence>
<feature type="transmembrane region" description="Helical" evidence="6">
    <location>
        <begin position="117"/>
        <end position="134"/>
    </location>
</feature>
<dbReference type="Gene3D" id="1.10.3720.10">
    <property type="entry name" value="MetI-like"/>
    <property type="match status" value="1"/>
</dbReference>
<dbReference type="GO" id="GO:0005886">
    <property type="term" value="C:plasma membrane"/>
    <property type="evidence" value="ECO:0007669"/>
    <property type="project" value="UniProtKB-SubCell"/>
</dbReference>
<dbReference type="Pfam" id="PF00528">
    <property type="entry name" value="BPD_transp_1"/>
    <property type="match status" value="1"/>
</dbReference>
<gene>
    <name evidence="8" type="ORF">SAMN05444581_10643</name>
</gene>
<accession>A0A1I3YME8</accession>
<evidence type="ECO:0000256" key="1">
    <source>
        <dbReference type="ARBA" id="ARBA00004651"/>
    </source>
</evidence>
<keyword evidence="4 6" id="KW-1133">Transmembrane helix</keyword>
<dbReference type="InterPro" id="IPR051204">
    <property type="entry name" value="ABC_transp_perm/SBD"/>
</dbReference>
<keyword evidence="2 6" id="KW-0813">Transport</keyword>
<dbReference type="PANTHER" id="PTHR30177:SF30">
    <property type="entry name" value="GLYCINE BETAINE UPTAKE SYSTEM PERMEASE PROTEIN YEHY"/>
    <property type="match status" value="1"/>
</dbReference>
<proteinExistence type="inferred from homology"/>
<evidence type="ECO:0000256" key="6">
    <source>
        <dbReference type="RuleBase" id="RU363032"/>
    </source>
</evidence>
<dbReference type="InterPro" id="IPR035906">
    <property type="entry name" value="MetI-like_sf"/>
</dbReference>
<evidence type="ECO:0000256" key="3">
    <source>
        <dbReference type="ARBA" id="ARBA00022692"/>
    </source>
</evidence>
<feature type="transmembrane region" description="Helical" evidence="6">
    <location>
        <begin position="141"/>
        <end position="159"/>
    </location>
</feature>
<dbReference type="AlphaFoldDB" id="A0A1I3YME8"/>
<keyword evidence="9" id="KW-1185">Reference proteome</keyword>
<feature type="transmembrane region" description="Helical" evidence="6">
    <location>
        <begin position="360"/>
        <end position="385"/>
    </location>
</feature>
<dbReference type="GO" id="GO:0055085">
    <property type="term" value="P:transmembrane transport"/>
    <property type="evidence" value="ECO:0007669"/>
    <property type="project" value="InterPro"/>
</dbReference>
<dbReference type="InterPro" id="IPR000515">
    <property type="entry name" value="MetI-like"/>
</dbReference>
<dbReference type="Proteomes" id="UP000198755">
    <property type="component" value="Unassembled WGS sequence"/>
</dbReference>
<sequence>MAAGVLFPKPHDQVLLALAGFGAAGILAGSFLNRAPNRLANGVATALWHAPPLEAGAAMAGLAALAALAFHPKDKPRSAMTFGAAMLILWGCLSGAGRLASLFALSDPSAARYSLGAAFWILMATALLALLDAAQRANLGLLARAGLIAALGAGFALTANSGAFADLSLAKEFASHRDIFFIELRRHIVLVASAVFFALAISAPLTALVLRRPSARGLVFSGLGILQTIPSIALFGLLMAPLTALSQQFPLLRAWGINGAGAAPAIIALTLYSLLPLTRGFFTGVSEVAADVKDAAAGMGFSARQTFLLVELPLAWPALVSGLRVVTIQAIGLAAVAALIGAGGLGAFVFQGIGQYALDLVLVGAIPIILQALAASFGFQMLLAARRGS</sequence>
<reference evidence="8 9" key="1">
    <citation type="submission" date="2016-10" db="EMBL/GenBank/DDBJ databases">
        <authorList>
            <person name="de Groot N.N."/>
        </authorList>
    </citation>
    <scope>NUCLEOTIDE SEQUENCE [LARGE SCALE GENOMIC DNA]</scope>
    <source>
        <strain evidence="8 9">NE2</strain>
    </source>
</reference>
<feature type="transmembrane region" description="Helical" evidence="6">
    <location>
        <begin position="52"/>
        <end position="70"/>
    </location>
</feature>
<dbReference type="STRING" id="1612308.SAMN05444581_10643"/>
<feature type="domain" description="ABC transmembrane type-1" evidence="7">
    <location>
        <begin position="184"/>
        <end position="379"/>
    </location>
</feature>
<feature type="transmembrane region" description="Helical" evidence="6">
    <location>
        <begin position="217"/>
        <end position="240"/>
    </location>
</feature>
<name>A0A1I3YME8_9HYPH</name>
<feature type="transmembrane region" description="Helical" evidence="6">
    <location>
        <begin position="188"/>
        <end position="210"/>
    </location>
</feature>
<evidence type="ECO:0000256" key="4">
    <source>
        <dbReference type="ARBA" id="ARBA00022989"/>
    </source>
</evidence>
<protein>
    <submittedName>
        <fullName evidence="8">Osmoprotectant transport system permease protein</fullName>
    </submittedName>
</protein>
<dbReference type="GO" id="GO:0031460">
    <property type="term" value="P:glycine betaine transport"/>
    <property type="evidence" value="ECO:0007669"/>
    <property type="project" value="TreeGrafter"/>
</dbReference>
<dbReference type="CDD" id="cd06261">
    <property type="entry name" value="TM_PBP2"/>
    <property type="match status" value="1"/>
</dbReference>
<organism evidence="8 9">
    <name type="scientific">Methylocapsa palsarum</name>
    <dbReference type="NCBI Taxonomy" id="1612308"/>
    <lineage>
        <taxon>Bacteria</taxon>
        <taxon>Pseudomonadati</taxon>
        <taxon>Pseudomonadota</taxon>
        <taxon>Alphaproteobacteria</taxon>
        <taxon>Hyphomicrobiales</taxon>
        <taxon>Beijerinckiaceae</taxon>
        <taxon>Methylocapsa</taxon>
    </lineage>
</organism>